<dbReference type="OrthoDB" id="4273937at2"/>
<evidence type="ECO:0000313" key="3">
    <source>
        <dbReference type="Proteomes" id="UP000054241"/>
    </source>
</evidence>
<dbReference type="InterPro" id="IPR000772">
    <property type="entry name" value="Ricin_B_lectin"/>
</dbReference>
<dbReference type="EMBL" id="LMWL01000061">
    <property type="protein sequence ID" value="KUM92616.1"/>
    <property type="molecule type" value="Genomic_DNA"/>
</dbReference>
<dbReference type="Proteomes" id="UP000054241">
    <property type="component" value="Unassembled WGS sequence"/>
</dbReference>
<evidence type="ECO:0000259" key="1">
    <source>
        <dbReference type="Pfam" id="PF14200"/>
    </source>
</evidence>
<dbReference type="Pfam" id="PF14200">
    <property type="entry name" value="RicinB_lectin_2"/>
    <property type="match status" value="1"/>
</dbReference>
<proteinExistence type="predicted"/>
<organism evidence="2 3">
    <name type="scientific">Streptomyces cellostaticus</name>
    <dbReference type="NCBI Taxonomy" id="67285"/>
    <lineage>
        <taxon>Bacteria</taxon>
        <taxon>Bacillati</taxon>
        <taxon>Actinomycetota</taxon>
        <taxon>Actinomycetes</taxon>
        <taxon>Kitasatosporales</taxon>
        <taxon>Streptomycetaceae</taxon>
        <taxon>Streptomyces</taxon>
    </lineage>
</organism>
<dbReference type="PROSITE" id="PS50231">
    <property type="entry name" value="RICIN_B_LECTIN"/>
    <property type="match status" value="1"/>
</dbReference>
<dbReference type="SUPFAM" id="SSF50370">
    <property type="entry name" value="Ricin B-like lectins"/>
    <property type="match status" value="1"/>
</dbReference>
<dbReference type="InterPro" id="IPR035992">
    <property type="entry name" value="Ricin_B-like_lectins"/>
</dbReference>
<dbReference type="AlphaFoldDB" id="A0A117PUN3"/>
<comment type="caution">
    <text evidence="2">The sequence shown here is derived from an EMBL/GenBank/DDBJ whole genome shotgun (WGS) entry which is preliminary data.</text>
</comment>
<keyword evidence="3" id="KW-1185">Reference proteome</keyword>
<accession>A0A117PUN3</accession>
<reference evidence="2 3" key="1">
    <citation type="submission" date="2015-10" db="EMBL/GenBank/DDBJ databases">
        <title>Draft genome sequence of Streptomyces cellostaticus DSM 40189, type strain for the species Streptomyces cellostaticus.</title>
        <authorList>
            <person name="Ruckert C."/>
            <person name="Winkler A."/>
            <person name="Kalinowski J."/>
            <person name="Kampfer P."/>
            <person name="Glaeser S."/>
        </authorList>
    </citation>
    <scope>NUCLEOTIDE SEQUENCE [LARGE SCALE GENOMIC DNA]</scope>
    <source>
        <strain evidence="2 3">DSM 40189</strain>
    </source>
</reference>
<dbReference type="RefSeq" id="WP_067005514.1">
    <property type="nucleotide sequence ID" value="NZ_BNDU01000012.1"/>
</dbReference>
<dbReference type="Gene3D" id="2.80.10.50">
    <property type="match status" value="2"/>
</dbReference>
<sequence length="112" mass="12726">MRHLRREHPGQRRPRLLEAGSRHQCRAHHSGTYLDVEWASHADTARIVQANCHYGDNQRWYQQPTSDGYVLLIAKHSGKCMDVAWADEGDGAPVVQSGCWHGNNQQFKLAPV</sequence>
<gene>
    <name evidence="2" type="ORF">AQI88_31115</name>
</gene>
<protein>
    <recommendedName>
        <fullName evidence="1">Ricin B lectin domain-containing protein</fullName>
    </recommendedName>
</protein>
<dbReference type="STRING" id="67285.AQI88_31115"/>
<dbReference type="CDD" id="cd00161">
    <property type="entry name" value="beta-trefoil_Ricin-like"/>
    <property type="match status" value="1"/>
</dbReference>
<name>A0A117PUN3_9ACTN</name>
<feature type="domain" description="Ricin B lectin" evidence="1">
    <location>
        <begin position="25"/>
        <end position="96"/>
    </location>
</feature>
<evidence type="ECO:0000313" key="2">
    <source>
        <dbReference type="EMBL" id="KUM92616.1"/>
    </source>
</evidence>